<dbReference type="Gene3D" id="3.30.1330.200">
    <property type="match status" value="1"/>
</dbReference>
<name>A0A286RLQ7_9BACT</name>
<dbReference type="PANTHER" id="PTHR35147:SF1">
    <property type="entry name" value="CHEMORECEPTOR GLUTAMINE DEAMIDASE CHED-RELATED"/>
    <property type="match status" value="1"/>
</dbReference>
<gene>
    <name evidence="3" type="primary">cheD</name>
    <name evidence="4" type="ORF">THTE_4280</name>
</gene>
<dbReference type="InterPro" id="IPR011324">
    <property type="entry name" value="Cytotoxic_necrot_fac-like_cat"/>
</dbReference>
<dbReference type="OrthoDB" id="9807202at2"/>
<dbReference type="GO" id="GO:0050568">
    <property type="term" value="F:protein-glutamine glutaminase activity"/>
    <property type="evidence" value="ECO:0007669"/>
    <property type="project" value="UniProtKB-UniRule"/>
</dbReference>
<dbReference type="PANTHER" id="PTHR35147">
    <property type="entry name" value="CHEMORECEPTOR GLUTAMINE DEAMIDASE CHED-RELATED"/>
    <property type="match status" value="1"/>
</dbReference>
<evidence type="ECO:0000256" key="2">
    <source>
        <dbReference type="ARBA" id="ARBA00022801"/>
    </source>
</evidence>
<dbReference type="InterPro" id="IPR038592">
    <property type="entry name" value="CheD-like_sf"/>
</dbReference>
<dbReference type="EMBL" id="CP018477">
    <property type="protein sequence ID" value="ASV76881.1"/>
    <property type="molecule type" value="Genomic_DNA"/>
</dbReference>
<keyword evidence="5" id="KW-1185">Reference proteome</keyword>
<accession>A0A286RLQ7</accession>
<evidence type="ECO:0000256" key="3">
    <source>
        <dbReference type="HAMAP-Rule" id="MF_01440"/>
    </source>
</evidence>
<evidence type="ECO:0000256" key="1">
    <source>
        <dbReference type="ARBA" id="ARBA00022500"/>
    </source>
</evidence>
<proteinExistence type="inferred from homology"/>
<evidence type="ECO:0000313" key="4">
    <source>
        <dbReference type="EMBL" id="ASV76881.1"/>
    </source>
</evidence>
<comment type="function">
    <text evidence="3">Probably deamidates glutamine residues to glutamate on methyl-accepting chemotaxis receptors (MCPs), playing an important role in chemotaxis.</text>
</comment>
<protein>
    <recommendedName>
        <fullName evidence="3">Probable chemoreceptor glutamine deamidase CheD</fullName>
        <ecNumber evidence="3">3.5.1.44</ecNumber>
    </recommendedName>
</protein>
<dbReference type="InterPro" id="IPR005659">
    <property type="entry name" value="Chemorcpt_Glu_NH3ase_CheD"/>
</dbReference>
<dbReference type="AlphaFoldDB" id="A0A286RLQ7"/>
<sequence>MHSLANPGTIPVKGQAINVGMGQIATGDRATQFTSVLGSCVAVVLWHPRLSLAAIAHVVLPKSHGQNGQPGKFADTAIPYMLEQLARMGCPKPGLVAKIAGGANMFRVGGPLQIGDDNVATIREILKMAGIPITAEDVGGTHGRKITFTCSTGEMLIEIAGEKAKVI</sequence>
<dbReference type="CDD" id="cd16352">
    <property type="entry name" value="CheD"/>
    <property type="match status" value="1"/>
</dbReference>
<dbReference type="RefSeq" id="WP_095416565.1">
    <property type="nucleotide sequence ID" value="NZ_CP018477.1"/>
</dbReference>
<evidence type="ECO:0000313" key="5">
    <source>
        <dbReference type="Proteomes" id="UP000215086"/>
    </source>
</evidence>
<dbReference type="HAMAP" id="MF_01440">
    <property type="entry name" value="CheD"/>
    <property type="match status" value="1"/>
</dbReference>
<keyword evidence="2 3" id="KW-0378">Hydrolase</keyword>
<comment type="catalytic activity">
    <reaction evidence="3">
        <text>L-glutaminyl-[protein] + H2O = L-glutamyl-[protein] + NH4(+)</text>
        <dbReference type="Rhea" id="RHEA:16441"/>
        <dbReference type="Rhea" id="RHEA-COMP:10207"/>
        <dbReference type="Rhea" id="RHEA-COMP:10208"/>
        <dbReference type="ChEBI" id="CHEBI:15377"/>
        <dbReference type="ChEBI" id="CHEBI:28938"/>
        <dbReference type="ChEBI" id="CHEBI:29973"/>
        <dbReference type="ChEBI" id="CHEBI:30011"/>
        <dbReference type="EC" id="3.5.1.44"/>
    </reaction>
</comment>
<dbReference type="SUPFAM" id="SSF64438">
    <property type="entry name" value="CNF1/YfiH-like putative cysteine hydrolases"/>
    <property type="match status" value="1"/>
</dbReference>
<dbReference type="Proteomes" id="UP000215086">
    <property type="component" value="Chromosome"/>
</dbReference>
<comment type="similarity">
    <text evidence="3">Belongs to the CheD family.</text>
</comment>
<dbReference type="Pfam" id="PF03975">
    <property type="entry name" value="CheD"/>
    <property type="match status" value="1"/>
</dbReference>
<reference evidence="4 5" key="1">
    <citation type="journal article" name="Front. Microbiol.">
        <title>Sugar Metabolism of the First Thermophilic Planctomycete Thermogutta terrifontis: Comparative Genomic and Transcriptomic Approaches.</title>
        <authorList>
            <person name="Elcheninov A.G."/>
            <person name="Menzel P."/>
            <person name="Gudbergsdottir S.R."/>
            <person name="Slesarev A.I."/>
            <person name="Kadnikov V.V."/>
            <person name="Krogh A."/>
            <person name="Bonch-Osmolovskaya E.A."/>
            <person name="Peng X."/>
            <person name="Kublanov I.V."/>
        </authorList>
    </citation>
    <scope>NUCLEOTIDE SEQUENCE [LARGE SCALE GENOMIC DNA]</scope>
    <source>
        <strain evidence="4 5">R1</strain>
    </source>
</reference>
<dbReference type="EC" id="3.5.1.44" evidence="3"/>
<dbReference type="KEGG" id="ttf:THTE_4280"/>
<organism evidence="4 5">
    <name type="scientific">Thermogutta terrifontis</name>
    <dbReference type="NCBI Taxonomy" id="1331910"/>
    <lineage>
        <taxon>Bacteria</taxon>
        <taxon>Pseudomonadati</taxon>
        <taxon>Planctomycetota</taxon>
        <taxon>Planctomycetia</taxon>
        <taxon>Pirellulales</taxon>
        <taxon>Thermoguttaceae</taxon>
        <taxon>Thermogutta</taxon>
    </lineage>
</organism>
<keyword evidence="1 3" id="KW-0145">Chemotaxis</keyword>
<dbReference type="GO" id="GO:0006935">
    <property type="term" value="P:chemotaxis"/>
    <property type="evidence" value="ECO:0007669"/>
    <property type="project" value="UniProtKB-UniRule"/>
</dbReference>